<dbReference type="InterPro" id="IPR025748">
    <property type="entry name" value="PrcB_C_dom"/>
</dbReference>
<evidence type="ECO:0000313" key="3">
    <source>
        <dbReference type="EMBL" id="SFJ25198.1"/>
    </source>
</evidence>
<dbReference type="EMBL" id="FOSC01000001">
    <property type="protein sequence ID" value="SFJ25198.1"/>
    <property type="molecule type" value="Genomic_DNA"/>
</dbReference>
<evidence type="ECO:0000313" key="4">
    <source>
        <dbReference type="Proteomes" id="UP000199445"/>
    </source>
</evidence>
<sequence>MPGISSVLPVLFLTIVLAGCANTTHQKSARNSPEARQVTQSAHCGLTGPGVAWVRSAEHRDRLLGVAGQNLSTELVRAVDLADESLVFVTLGQKPTAGYSVTLDGFSAEQGVLSLSMKLREPAPGMATAQVITSPCAVLAIKPADWQKLKVSGLTPKPLVGLPKPDNR</sequence>
<gene>
    <name evidence="3" type="ORF">SAMN05216429_101316</name>
</gene>
<evidence type="ECO:0000256" key="1">
    <source>
        <dbReference type="SAM" id="SignalP"/>
    </source>
</evidence>
<keyword evidence="4" id="KW-1185">Reference proteome</keyword>
<protein>
    <submittedName>
        <fullName evidence="3">PrcB C-terminal</fullName>
    </submittedName>
</protein>
<dbReference type="AlphaFoldDB" id="A0A1I3PU82"/>
<dbReference type="Pfam" id="PF14343">
    <property type="entry name" value="PrcB_C"/>
    <property type="match status" value="1"/>
</dbReference>
<name>A0A1I3PU82_9GAMM</name>
<feature type="chain" id="PRO_5011647272" evidence="1">
    <location>
        <begin position="22"/>
        <end position="168"/>
    </location>
</feature>
<keyword evidence="1" id="KW-0732">Signal</keyword>
<proteinExistence type="predicted"/>
<feature type="domain" description="PrcB C-terminal" evidence="2">
    <location>
        <begin position="87"/>
        <end position="141"/>
    </location>
</feature>
<evidence type="ECO:0000259" key="2">
    <source>
        <dbReference type="Pfam" id="PF14343"/>
    </source>
</evidence>
<feature type="signal peptide" evidence="1">
    <location>
        <begin position="1"/>
        <end position="21"/>
    </location>
</feature>
<dbReference type="Proteomes" id="UP000199445">
    <property type="component" value="Unassembled WGS sequence"/>
</dbReference>
<accession>A0A1I3PU82</accession>
<dbReference type="OrthoDB" id="7063364at2"/>
<organism evidence="3 4">
    <name type="scientific">Marinobacter persicus</name>
    <dbReference type="NCBI Taxonomy" id="930118"/>
    <lineage>
        <taxon>Bacteria</taxon>
        <taxon>Pseudomonadati</taxon>
        <taxon>Pseudomonadota</taxon>
        <taxon>Gammaproteobacteria</taxon>
        <taxon>Pseudomonadales</taxon>
        <taxon>Marinobacteraceae</taxon>
        <taxon>Marinobacter</taxon>
    </lineage>
</organism>
<dbReference type="RefSeq" id="WP_091700706.1">
    <property type="nucleotide sequence ID" value="NZ_BMYN01000015.1"/>
</dbReference>
<reference evidence="3 4" key="1">
    <citation type="submission" date="2016-10" db="EMBL/GenBank/DDBJ databases">
        <authorList>
            <person name="de Groot N.N."/>
        </authorList>
    </citation>
    <scope>NUCLEOTIDE SEQUENCE [LARGE SCALE GENOMIC DNA]</scope>
    <source>
        <strain evidence="3 4">IBRC-M 10445</strain>
    </source>
</reference>